<reference evidence="2" key="1">
    <citation type="journal article" date="2019" name="Int. J. Syst. Evol. Microbiol.">
        <title>The Global Catalogue of Microorganisms (GCM) 10K type strain sequencing project: providing services to taxonomists for standard genome sequencing and annotation.</title>
        <authorList>
            <consortium name="The Broad Institute Genomics Platform"/>
            <consortium name="The Broad Institute Genome Sequencing Center for Infectious Disease"/>
            <person name="Wu L."/>
            <person name="Ma J."/>
        </authorList>
    </citation>
    <scope>NUCLEOTIDE SEQUENCE [LARGE SCALE GENOMIC DNA]</scope>
    <source>
        <strain evidence="2">JCM 17225</strain>
    </source>
</reference>
<proteinExistence type="predicted"/>
<organism evidence="1 2">
    <name type="scientific">Hymenobacter glaciei</name>
    <dbReference type="NCBI Taxonomy" id="877209"/>
    <lineage>
        <taxon>Bacteria</taxon>
        <taxon>Pseudomonadati</taxon>
        <taxon>Bacteroidota</taxon>
        <taxon>Cytophagia</taxon>
        <taxon>Cytophagales</taxon>
        <taxon>Hymenobacteraceae</taxon>
        <taxon>Hymenobacter</taxon>
    </lineage>
</organism>
<accession>A0ABP7THQ5</accession>
<evidence type="ECO:0000313" key="2">
    <source>
        <dbReference type="Proteomes" id="UP001501469"/>
    </source>
</evidence>
<evidence type="ECO:0000313" key="1">
    <source>
        <dbReference type="EMBL" id="GAA4026507.1"/>
    </source>
</evidence>
<dbReference type="Proteomes" id="UP001501469">
    <property type="component" value="Unassembled WGS sequence"/>
</dbReference>
<sequence>MQNEELQAAYQQAETARTEYASLYEHAPMAYLTLGPTEAAMPLLTRCPVE</sequence>
<name>A0ABP7THQ5_9BACT</name>
<gene>
    <name evidence="1" type="ORF">GCM10022409_08120</name>
</gene>
<keyword evidence="2" id="KW-1185">Reference proteome</keyword>
<dbReference type="EMBL" id="BAABDK010000006">
    <property type="protein sequence ID" value="GAA4026507.1"/>
    <property type="molecule type" value="Genomic_DNA"/>
</dbReference>
<comment type="caution">
    <text evidence="1">The sequence shown here is derived from an EMBL/GenBank/DDBJ whole genome shotgun (WGS) entry which is preliminary data.</text>
</comment>
<protein>
    <submittedName>
        <fullName evidence="1">Uncharacterized protein</fullName>
    </submittedName>
</protein>